<dbReference type="SUPFAM" id="SSF46785">
    <property type="entry name" value="Winged helix' DNA-binding domain"/>
    <property type="match status" value="1"/>
</dbReference>
<proteinExistence type="predicted"/>
<accession>A0ABT0M8H8</accession>
<dbReference type="InterPro" id="IPR036390">
    <property type="entry name" value="WH_DNA-bd_sf"/>
</dbReference>
<evidence type="ECO:0000313" key="2">
    <source>
        <dbReference type="Proteomes" id="UP001203004"/>
    </source>
</evidence>
<protein>
    <submittedName>
        <fullName evidence="1">Rrf2 family transcriptional regulator</fullName>
    </submittedName>
</protein>
<dbReference type="EMBL" id="JAMAST010000003">
    <property type="protein sequence ID" value="MCL1631179.1"/>
    <property type="molecule type" value="Genomic_DNA"/>
</dbReference>
<dbReference type="NCBIfam" id="TIGR00738">
    <property type="entry name" value="rrf2_super"/>
    <property type="match status" value="1"/>
</dbReference>
<dbReference type="PROSITE" id="PS51197">
    <property type="entry name" value="HTH_RRF2_2"/>
    <property type="match status" value="1"/>
</dbReference>
<organism evidence="1 2">
    <name type="scientific">Sporolactobacillus mangiferae</name>
    <dbReference type="NCBI Taxonomy" id="2940498"/>
    <lineage>
        <taxon>Bacteria</taxon>
        <taxon>Bacillati</taxon>
        <taxon>Bacillota</taxon>
        <taxon>Bacilli</taxon>
        <taxon>Bacillales</taxon>
        <taxon>Sporolactobacillaceae</taxon>
        <taxon>Sporolactobacillus</taxon>
    </lineage>
</organism>
<dbReference type="PANTHER" id="PTHR33221:SF15">
    <property type="entry name" value="HTH-TYPE TRANSCRIPTIONAL REGULATOR YWGB-RELATED"/>
    <property type="match status" value="1"/>
</dbReference>
<dbReference type="Proteomes" id="UP001203004">
    <property type="component" value="Unassembled WGS sequence"/>
</dbReference>
<dbReference type="InterPro" id="IPR000944">
    <property type="entry name" value="Tscrpt_reg_Rrf2"/>
</dbReference>
<evidence type="ECO:0000313" key="1">
    <source>
        <dbReference type="EMBL" id="MCL1631179.1"/>
    </source>
</evidence>
<comment type="caution">
    <text evidence="1">The sequence shown here is derived from an EMBL/GenBank/DDBJ whole genome shotgun (WGS) entry which is preliminary data.</text>
</comment>
<keyword evidence="2" id="KW-1185">Reference proteome</keyword>
<dbReference type="Gene3D" id="1.10.10.10">
    <property type="entry name" value="Winged helix-like DNA-binding domain superfamily/Winged helix DNA-binding domain"/>
    <property type="match status" value="1"/>
</dbReference>
<dbReference type="InterPro" id="IPR036388">
    <property type="entry name" value="WH-like_DNA-bd_sf"/>
</dbReference>
<dbReference type="Pfam" id="PF02082">
    <property type="entry name" value="Rrf2"/>
    <property type="match status" value="1"/>
</dbReference>
<dbReference type="RefSeq" id="WP_249098649.1">
    <property type="nucleotide sequence ID" value="NZ_JAMAST010000003.1"/>
</dbReference>
<reference evidence="1 2" key="1">
    <citation type="submission" date="2022-05" db="EMBL/GenBank/DDBJ databases">
        <title>Sporolactobacillus sp nov CPB3-1, isolated from tree bark (Mangifera indica L.).</title>
        <authorList>
            <person name="Phuengjayaem S."/>
            <person name="Tanasupawat S."/>
        </authorList>
    </citation>
    <scope>NUCLEOTIDE SEQUENCE [LARGE SCALE GENOMIC DNA]</scope>
    <source>
        <strain evidence="1 2">CPB3-1</strain>
    </source>
</reference>
<name>A0ABT0M8H8_9BACL</name>
<dbReference type="PANTHER" id="PTHR33221">
    <property type="entry name" value="WINGED HELIX-TURN-HELIX TRANSCRIPTIONAL REGULATOR, RRF2 FAMILY"/>
    <property type="match status" value="1"/>
</dbReference>
<gene>
    <name evidence="1" type="ORF">M3N64_04355</name>
</gene>
<sequence length="169" mass="18968">MKMKSGVEQAICILAMLATQLNQRPLKSFILSKRLQVSDSYLKKIVRHLVVAGLVISSASKEGGFSLAKSPSEMTMLDIFEAIEGKKSAIQSSHLAERVFFSNDHVIQKENEVLNIFGEAERLFKRRLSQFSLNDVLTSHDYEKKQFDWVSLTDQSVQGKAGDSSNDQK</sequence>